<dbReference type="EMBL" id="BPLF01000002">
    <property type="protein sequence ID" value="GIX63704.1"/>
    <property type="molecule type" value="Genomic_DNA"/>
</dbReference>
<evidence type="ECO:0000313" key="3">
    <source>
        <dbReference type="Proteomes" id="UP001497744"/>
    </source>
</evidence>
<name>A0AAV4LYW3_BABCB</name>
<reference evidence="2 3" key="1">
    <citation type="submission" date="2021-06" db="EMBL/GenBank/DDBJ databases">
        <title>Genome sequence of Babesia caballi.</title>
        <authorList>
            <person name="Yamagishi J."/>
            <person name="Kidaka T."/>
            <person name="Ochi A."/>
        </authorList>
    </citation>
    <scope>NUCLEOTIDE SEQUENCE [LARGE SCALE GENOMIC DNA]</scope>
    <source>
        <strain evidence="2">USDA-D6B2</strain>
    </source>
</reference>
<dbReference type="RefSeq" id="XP_067715773.1">
    <property type="nucleotide sequence ID" value="XM_067859672.1"/>
</dbReference>
<dbReference type="Proteomes" id="UP001497744">
    <property type="component" value="Unassembled WGS sequence"/>
</dbReference>
<dbReference type="AlphaFoldDB" id="A0AAV4LYW3"/>
<organism evidence="2 3">
    <name type="scientific">Babesia caballi</name>
    <dbReference type="NCBI Taxonomy" id="5871"/>
    <lineage>
        <taxon>Eukaryota</taxon>
        <taxon>Sar</taxon>
        <taxon>Alveolata</taxon>
        <taxon>Apicomplexa</taxon>
        <taxon>Aconoidasida</taxon>
        <taxon>Piroplasmida</taxon>
        <taxon>Babesiidae</taxon>
        <taxon>Babesia</taxon>
    </lineage>
</organism>
<feature type="region of interest" description="Disordered" evidence="1">
    <location>
        <begin position="40"/>
        <end position="66"/>
    </location>
</feature>
<protein>
    <submittedName>
        <fullName evidence="2">Response regulator</fullName>
    </submittedName>
</protein>
<evidence type="ECO:0000256" key="1">
    <source>
        <dbReference type="SAM" id="MobiDB-lite"/>
    </source>
</evidence>
<gene>
    <name evidence="2" type="ORF">BcabD6B2_31390</name>
</gene>
<accession>A0AAV4LYW3</accession>
<comment type="caution">
    <text evidence="2">The sequence shown here is derived from an EMBL/GenBank/DDBJ whole genome shotgun (WGS) entry which is preliminary data.</text>
</comment>
<evidence type="ECO:0000313" key="2">
    <source>
        <dbReference type="EMBL" id="GIX63704.1"/>
    </source>
</evidence>
<keyword evidence="3" id="KW-1185">Reference proteome</keyword>
<dbReference type="GeneID" id="94195185"/>
<sequence>MNFGVKTREGNGVTRLLYSALTLPYDSPERSLQVIVHGSESGHGVEQPNPSRQGESAVVPTCDGNRRLRDDGLEELAESGRPHPQVRQTARRGNEGLRHGVQHSVEAFVRFRGRQELRHSGGQHRVRQVAVLVASRVLEHGGALLRREHQRLRLNALCKPLQQHAAVGRRAAPRQAEQSEQVGARHPAQHVPQRLVPLEHNPQSILLRQQHLQLHEVKVHHVPGRVVLEVGDEGEAPPLQRRRDGVLVAAGGDEVLAEVGALRQRKRVHVVRQLLQRHAAQGLRQVLDPRALHGGDLDVVVARLGHQDVDHHGVVRAVQRLEQRDPVAQRQFPGATNELPHQEVEAIATAVSHLRVDRAVVLEVALGDVDELRRLKL</sequence>
<proteinExistence type="predicted"/>